<keyword evidence="2" id="KW-0472">Membrane</keyword>
<evidence type="ECO:0000259" key="3">
    <source>
        <dbReference type="Pfam" id="PF07727"/>
    </source>
</evidence>
<dbReference type="STRING" id="22663.A0A2I0JLE5"/>
<dbReference type="AlphaFoldDB" id="A0A2I0JLE5"/>
<dbReference type="SUPFAM" id="SSF56672">
    <property type="entry name" value="DNA/RNA polymerases"/>
    <property type="match status" value="1"/>
</dbReference>
<proteinExistence type="predicted"/>
<evidence type="ECO:0000313" key="5">
    <source>
        <dbReference type="EMBL" id="PKI57099.1"/>
    </source>
</evidence>
<organism evidence="5 6">
    <name type="scientific">Punica granatum</name>
    <name type="common">Pomegranate</name>
    <dbReference type="NCBI Taxonomy" id="22663"/>
    <lineage>
        <taxon>Eukaryota</taxon>
        <taxon>Viridiplantae</taxon>
        <taxon>Streptophyta</taxon>
        <taxon>Embryophyta</taxon>
        <taxon>Tracheophyta</taxon>
        <taxon>Spermatophyta</taxon>
        <taxon>Magnoliopsida</taxon>
        <taxon>eudicotyledons</taxon>
        <taxon>Gunneridae</taxon>
        <taxon>Pentapetalae</taxon>
        <taxon>rosids</taxon>
        <taxon>malvids</taxon>
        <taxon>Myrtales</taxon>
        <taxon>Lythraceae</taxon>
        <taxon>Punica</taxon>
    </lineage>
</organism>
<dbReference type="Proteomes" id="UP000233551">
    <property type="component" value="Unassembled WGS sequence"/>
</dbReference>
<dbReference type="InterPro" id="IPR043502">
    <property type="entry name" value="DNA/RNA_pol_sf"/>
</dbReference>
<feature type="domain" description="Reverse transcriptase Ty1/copia-type" evidence="3">
    <location>
        <begin position="196"/>
        <end position="280"/>
    </location>
</feature>
<feature type="region of interest" description="Disordered" evidence="1">
    <location>
        <begin position="50"/>
        <end position="94"/>
    </location>
</feature>
<keyword evidence="2" id="KW-0812">Transmembrane</keyword>
<keyword evidence="2" id="KW-1133">Transmembrane helix</keyword>
<evidence type="ECO:0000313" key="6">
    <source>
        <dbReference type="Proteomes" id="UP000233551"/>
    </source>
</evidence>
<name>A0A2I0JLE5_PUNGR</name>
<feature type="domain" description="Retroviral polymerase SH3-like" evidence="4">
    <location>
        <begin position="19"/>
        <end position="50"/>
    </location>
</feature>
<dbReference type="Pfam" id="PF07727">
    <property type="entry name" value="RVT_2"/>
    <property type="match status" value="2"/>
</dbReference>
<dbReference type="Pfam" id="PF25597">
    <property type="entry name" value="SH3_retrovirus"/>
    <property type="match status" value="1"/>
</dbReference>
<comment type="caution">
    <text evidence="5">The sequence shown here is derived from an EMBL/GenBank/DDBJ whole genome shotgun (WGS) entry which is preliminary data.</text>
</comment>
<dbReference type="InterPro" id="IPR013103">
    <property type="entry name" value="RVT_2"/>
</dbReference>
<feature type="domain" description="Reverse transcriptase Ty1/copia-type" evidence="3">
    <location>
        <begin position="139"/>
        <end position="187"/>
    </location>
</feature>
<dbReference type="InterPro" id="IPR057670">
    <property type="entry name" value="SH3_retrovirus"/>
</dbReference>
<evidence type="ECO:0000256" key="1">
    <source>
        <dbReference type="SAM" id="MobiDB-lite"/>
    </source>
</evidence>
<feature type="compositionally biased region" description="Polar residues" evidence="1">
    <location>
        <begin position="79"/>
        <end position="94"/>
    </location>
</feature>
<dbReference type="EMBL" id="PGOL01001535">
    <property type="protein sequence ID" value="PKI57099.1"/>
    <property type="molecule type" value="Genomic_DNA"/>
</dbReference>
<accession>A0A2I0JLE5</accession>
<evidence type="ECO:0000256" key="2">
    <source>
        <dbReference type="SAM" id="Phobius"/>
    </source>
</evidence>
<reference evidence="5 6" key="1">
    <citation type="submission" date="2017-11" db="EMBL/GenBank/DDBJ databases">
        <title>De-novo sequencing of pomegranate (Punica granatum L.) genome.</title>
        <authorList>
            <person name="Akparov Z."/>
            <person name="Amiraslanov A."/>
            <person name="Hajiyeva S."/>
            <person name="Abbasov M."/>
            <person name="Kaur K."/>
            <person name="Hamwieh A."/>
            <person name="Solovyev V."/>
            <person name="Salamov A."/>
            <person name="Braich B."/>
            <person name="Kosarev P."/>
            <person name="Mahmoud A."/>
            <person name="Hajiyev E."/>
            <person name="Babayeva S."/>
            <person name="Izzatullayeva V."/>
            <person name="Mammadov A."/>
            <person name="Mammadov A."/>
            <person name="Sharifova S."/>
            <person name="Ojaghi J."/>
            <person name="Eynullazada K."/>
            <person name="Bayramov B."/>
            <person name="Abdulazimova A."/>
            <person name="Shahmuradov I."/>
        </authorList>
    </citation>
    <scope>NUCLEOTIDE SEQUENCE [LARGE SCALE GENOMIC DNA]</scope>
    <source>
        <strain evidence="6">cv. AG2017</strain>
        <tissue evidence="5">Leaf</tissue>
    </source>
</reference>
<gene>
    <name evidence="5" type="ORF">CRG98_022493</name>
</gene>
<feature type="transmembrane region" description="Helical" evidence="2">
    <location>
        <begin position="324"/>
        <end position="348"/>
    </location>
</feature>
<evidence type="ECO:0000259" key="4">
    <source>
        <dbReference type="Pfam" id="PF25597"/>
    </source>
</evidence>
<protein>
    <recommendedName>
        <fullName evidence="7">Reverse transcriptase Ty1/copia-type domain-containing protein</fullName>
    </recommendedName>
</protein>
<sequence>MAYSIVSRVPTSLNKMALQNGYQCLDPVSGRMFISSQVIFDEQSFPYRSGSSVPAGCRHTPLSPVHAPDSPGHDGGVTSPASQVVNQSDDSTNSAQIAQANNPAPQRTHSMEPCTFSKVQKDPHWRAAMEEEFQALINNHTWDLVPAPPSRNIIGCKWVYRIKQKADGTIDRYKARLVAKGFSQREDSSLFILRSRTYAILILVYVDDIILTGTPGAPFDSLMTALHLEFAMKDLGPLNYFLSMEATFDKTGLHLTQAKYIHDILLGSSMLDCKPISSPVASGARLSVHDGDTFEDPSLYQSVVGSLQYLTLTRPDIAFAVNQIGLAIPMIVALSVVSLFFLVPIQFLGAPRSSEL</sequence>
<keyword evidence="6" id="KW-1185">Reference proteome</keyword>
<evidence type="ECO:0008006" key="7">
    <source>
        <dbReference type="Google" id="ProtNLM"/>
    </source>
</evidence>